<dbReference type="InterPro" id="IPR007627">
    <property type="entry name" value="RNA_pol_sigma70_r2"/>
</dbReference>
<keyword evidence="9" id="KW-1185">Reference proteome</keyword>
<dbReference type="NCBIfam" id="TIGR02937">
    <property type="entry name" value="sigma70-ECF"/>
    <property type="match status" value="1"/>
</dbReference>
<dbReference type="RefSeq" id="WP_349134553.1">
    <property type="nucleotide sequence ID" value="NZ_JBBMFF010000071.1"/>
</dbReference>
<comment type="similarity">
    <text evidence="1">Belongs to the sigma-70 factor family. ECF subfamily.</text>
</comment>
<proteinExistence type="inferred from homology"/>
<dbReference type="Pfam" id="PF08281">
    <property type="entry name" value="Sigma70_r4_2"/>
    <property type="match status" value="1"/>
</dbReference>
<gene>
    <name evidence="8" type="ORF">WMO66_01050</name>
</gene>
<dbReference type="InterPro" id="IPR013249">
    <property type="entry name" value="RNA_pol_sigma70_r4_t2"/>
</dbReference>
<dbReference type="InterPro" id="IPR039425">
    <property type="entry name" value="RNA_pol_sigma-70-like"/>
</dbReference>
<keyword evidence="3" id="KW-0731">Sigma factor</keyword>
<dbReference type="InterPro" id="IPR013325">
    <property type="entry name" value="RNA_pol_sigma_r2"/>
</dbReference>
<dbReference type="Gene3D" id="1.10.10.10">
    <property type="entry name" value="Winged helix-like DNA-binding domain superfamily/Winged helix DNA-binding domain"/>
    <property type="match status" value="1"/>
</dbReference>
<evidence type="ECO:0000256" key="1">
    <source>
        <dbReference type="ARBA" id="ARBA00010641"/>
    </source>
</evidence>
<comment type="caution">
    <text evidence="8">The sequence shown here is derived from an EMBL/GenBank/DDBJ whole genome shotgun (WGS) entry which is preliminary data.</text>
</comment>
<dbReference type="PANTHER" id="PTHR43133:SF8">
    <property type="entry name" value="RNA POLYMERASE SIGMA FACTOR HI_1459-RELATED"/>
    <property type="match status" value="1"/>
</dbReference>
<evidence type="ECO:0000259" key="7">
    <source>
        <dbReference type="Pfam" id="PF08281"/>
    </source>
</evidence>
<dbReference type="EMBL" id="JBBMFF010000071">
    <property type="protein sequence ID" value="MEQ2509844.1"/>
    <property type="molecule type" value="Genomic_DNA"/>
</dbReference>
<dbReference type="InterPro" id="IPR036388">
    <property type="entry name" value="WH-like_DNA-bd_sf"/>
</dbReference>
<accession>A0ABV1G3A3</accession>
<keyword evidence="5" id="KW-0804">Transcription</keyword>
<evidence type="ECO:0000313" key="8">
    <source>
        <dbReference type="EMBL" id="MEQ2509844.1"/>
    </source>
</evidence>
<dbReference type="Gene3D" id="1.10.1740.10">
    <property type="match status" value="1"/>
</dbReference>
<organism evidence="8 9">
    <name type="scientific">Faecousia intestinalis</name>
    <dbReference type="NCBI Taxonomy" id="3133167"/>
    <lineage>
        <taxon>Bacteria</taxon>
        <taxon>Bacillati</taxon>
        <taxon>Bacillota</taxon>
        <taxon>Clostridia</taxon>
        <taxon>Eubacteriales</taxon>
        <taxon>Oscillospiraceae</taxon>
        <taxon>Faecousia</taxon>
    </lineage>
</organism>
<dbReference type="PANTHER" id="PTHR43133">
    <property type="entry name" value="RNA POLYMERASE ECF-TYPE SIGMA FACTO"/>
    <property type="match status" value="1"/>
</dbReference>
<dbReference type="Proteomes" id="UP001491552">
    <property type="component" value="Unassembled WGS sequence"/>
</dbReference>
<evidence type="ECO:0000256" key="5">
    <source>
        <dbReference type="ARBA" id="ARBA00023163"/>
    </source>
</evidence>
<sequence length="184" mass="20447">MDETWILQRFLARDEEGLAAAYAQLGPGLTALAARIAGPETAEECVNDALLAAWQAIPPLAPVHLAAYLAKLTRNAALNRYRAQNAQKRGGSIVAVSLDELAECLPGGESPADRAEAEVLRSALSAFLRTLPERQRQVFLARYFYALPLSDIAARFSMRENTVKTTLHRTRRRLRDYLEQEELL</sequence>
<dbReference type="InterPro" id="IPR014284">
    <property type="entry name" value="RNA_pol_sigma-70_dom"/>
</dbReference>
<name>A0ABV1G3A3_9FIRM</name>
<evidence type="ECO:0000256" key="2">
    <source>
        <dbReference type="ARBA" id="ARBA00023015"/>
    </source>
</evidence>
<dbReference type="Pfam" id="PF04542">
    <property type="entry name" value="Sigma70_r2"/>
    <property type="match status" value="1"/>
</dbReference>
<dbReference type="SUPFAM" id="SSF88946">
    <property type="entry name" value="Sigma2 domain of RNA polymerase sigma factors"/>
    <property type="match status" value="1"/>
</dbReference>
<feature type="domain" description="RNA polymerase sigma factor 70 region 4 type 2" evidence="7">
    <location>
        <begin position="123"/>
        <end position="174"/>
    </location>
</feature>
<evidence type="ECO:0000313" key="9">
    <source>
        <dbReference type="Proteomes" id="UP001491552"/>
    </source>
</evidence>
<reference evidence="8 9" key="1">
    <citation type="submission" date="2024-03" db="EMBL/GenBank/DDBJ databases">
        <title>Human intestinal bacterial collection.</title>
        <authorList>
            <person name="Pauvert C."/>
            <person name="Hitch T.C.A."/>
            <person name="Clavel T."/>
        </authorList>
    </citation>
    <scope>NUCLEOTIDE SEQUENCE [LARGE SCALE GENOMIC DNA]</scope>
    <source>
        <strain evidence="8 9">CLA-AA-H192</strain>
    </source>
</reference>
<evidence type="ECO:0000259" key="6">
    <source>
        <dbReference type="Pfam" id="PF04542"/>
    </source>
</evidence>
<feature type="domain" description="RNA polymerase sigma-70 region 2" evidence="6">
    <location>
        <begin position="22"/>
        <end position="85"/>
    </location>
</feature>
<dbReference type="SUPFAM" id="SSF88659">
    <property type="entry name" value="Sigma3 and sigma4 domains of RNA polymerase sigma factors"/>
    <property type="match status" value="1"/>
</dbReference>
<evidence type="ECO:0000256" key="3">
    <source>
        <dbReference type="ARBA" id="ARBA00023082"/>
    </source>
</evidence>
<keyword evidence="4" id="KW-0238">DNA-binding</keyword>
<keyword evidence="2" id="KW-0805">Transcription regulation</keyword>
<protein>
    <submittedName>
        <fullName evidence="8">RNA polymerase sigma factor</fullName>
    </submittedName>
</protein>
<dbReference type="InterPro" id="IPR013324">
    <property type="entry name" value="RNA_pol_sigma_r3/r4-like"/>
</dbReference>
<evidence type="ECO:0000256" key="4">
    <source>
        <dbReference type="ARBA" id="ARBA00023125"/>
    </source>
</evidence>